<name>A0A141SDQ4_GELEL</name>
<dbReference type="RefSeq" id="YP_009244180.1">
    <property type="nucleotide sequence ID" value="NC_029858.1"/>
</dbReference>
<dbReference type="GO" id="GO:0008641">
    <property type="term" value="F:ubiquitin-like modifier activating enzyme activity"/>
    <property type="evidence" value="ECO:0007669"/>
    <property type="project" value="InterPro"/>
</dbReference>
<evidence type="ECO:0000256" key="2">
    <source>
        <dbReference type="SAM" id="Phobius"/>
    </source>
</evidence>
<dbReference type="AlphaFoldDB" id="A0A141SDQ4"/>
<keyword evidence="2" id="KW-1133">Transmembrane helix</keyword>
<dbReference type="Gene3D" id="3.40.250.10">
    <property type="entry name" value="Rhodanese-like domain"/>
    <property type="match status" value="1"/>
</dbReference>
<evidence type="ECO:0000259" key="3">
    <source>
        <dbReference type="PROSITE" id="PS50206"/>
    </source>
</evidence>
<dbReference type="EMBL" id="KT266786">
    <property type="protein sequence ID" value="AMK96422.1"/>
    <property type="molecule type" value="Genomic_DNA"/>
</dbReference>
<keyword evidence="2" id="KW-0472">Membrane</keyword>
<dbReference type="Pfam" id="PF00899">
    <property type="entry name" value="ThiF"/>
    <property type="match status" value="1"/>
</dbReference>
<dbReference type="Gene3D" id="3.40.50.720">
    <property type="entry name" value="NAD(P)-binding Rossmann-like Domain"/>
    <property type="match status" value="1"/>
</dbReference>
<keyword evidence="2" id="KW-0812">Transmembrane</keyword>
<gene>
    <name evidence="4" type="primary">moeB</name>
    <name evidence="4" type="ORF">Gele_183</name>
</gene>
<dbReference type="GO" id="GO:0008146">
    <property type="term" value="F:sulfotransferase activity"/>
    <property type="evidence" value="ECO:0007669"/>
    <property type="project" value="TreeGrafter"/>
</dbReference>
<dbReference type="PROSITE" id="PS50206">
    <property type="entry name" value="RHODANESE_3"/>
    <property type="match status" value="1"/>
</dbReference>
<geneLocation type="plastid" evidence="4"/>
<feature type="transmembrane region" description="Helical" evidence="2">
    <location>
        <begin position="41"/>
        <end position="67"/>
    </location>
</feature>
<sequence>MLNPNLTTVTITHNEYKLYSRQLVLKSVGTEGQKRLKSAKILFIGAGALASSSLIYLAASGIGHIGIIDKDKVVKSNLHRQIIYKHENLDQPKVDSAKNIIKGINDSCNVIVYNDRLSSFNYLDIIRKYDLIMDSCDNFETRYLIDMACYKLHKIHIYGAIQEFEGHISVFNYKNGPRYKDIYPQYLNLENNSCNSLGVLGIIPGVIGMLQTTEAMKIILGIGEILSGYLLKYNSLNTSFKKIRINPITWKYNSNKISTFNSLTKKVIELNSLTNYLENQCLIIDVRQPAEFRSSHIPKSINIPLINLKSKRILSFIRKNSINKNIIIYCSGYARSILGSKILDLYKISNQILLGGLNTWEKKTI</sequence>
<dbReference type="InterPro" id="IPR001763">
    <property type="entry name" value="Rhodanese-like_dom"/>
</dbReference>
<feature type="domain" description="Rhodanese" evidence="3">
    <location>
        <begin position="277"/>
        <end position="362"/>
    </location>
</feature>
<protein>
    <submittedName>
        <fullName evidence="4">Molybdopterin biosynthesis protein</fullName>
    </submittedName>
</protein>
<dbReference type="PANTHER" id="PTHR10953">
    <property type="entry name" value="UBIQUITIN-ACTIVATING ENZYME E1"/>
    <property type="match status" value="1"/>
</dbReference>
<accession>A0A141SDQ4</accession>
<reference evidence="4" key="1">
    <citation type="submission" date="2015-07" db="EMBL/GenBank/DDBJ databases">
        <title>Reconstructing the complex evolutionary history of mobile plasmids in red algal genomes.</title>
        <authorList>
            <person name="Lee J."/>
            <person name="Kim K.M."/>
            <person name="Yang E.C."/>
            <person name="Miller K.A."/>
            <person name="Boo S.M."/>
            <person name="Bhattacharya D."/>
            <person name="Yoon H.S."/>
        </authorList>
    </citation>
    <scope>NUCLEOTIDE SEQUENCE</scope>
</reference>
<dbReference type="FunFam" id="3.40.50.720:FF:000080">
    <property type="entry name" value="Thiazole biosynthesis adenylyltransferase ThiF"/>
    <property type="match status" value="1"/>
</dbReference>
<proteinExistence type="inferred from homology"/>
<dbReference type="CDD" id="cd00757">
    <property type="entry name" value="ThiF_MoeB_HesA_family"/>
    <property type="match status" value="1"/>
</dbReference>
<dbReference type="InterPro" id="IPR045886">
    <property type="entry name" value="ThiF/MoeB/HesA"/>
</dbReference>
<dbReference type="GeneID" id="27215925"/>
<evidence type="ECO:0000313" key="4">
    <source>
        <dbReference type="EMBL" id="AMK96422.1"/>
    </source>
</evidence>
<dbReference type="SMART" id="SM00450">
    <property type="entry name" value="RHOD"/>
    <property type="match status" value="1"/>
</dbReference>
<dbReference type="GO" id="GO:0016779">
    <property type="term" value="F:nucleotidyltransferase activity"/>
    <property type="evidence" value="ECO:0007669"/>
    <property type="project" value="TreeGrafter"/>
</dbReference>
<evidence type="ECO:0000256" key="1">
    <source>
        <dbReference type="ARBA" id="ARBA00009919"/>
    </source>
</evidence>
<keyword evidence="4" id="KW-0934">Plastid</keyword>
<dbReference type="CDD" id="cd00158">
    <property type="entry name" value="RHOD"/>
    <property type="match status" value="1"/>
</dbReference>
<dbReference type="PANTHER" id="PTHR10953:SF102">
    <property type="entry name" value="ADENYLYLTRANSFERASE AND SULFURTRANSFERASE MOCS3"/>
    <property type="match status" value="1"/>
</dbReference>
<comment type="similarity">
    <text evidence="1">Belongs to the HesA/MoeB/ThiF family.</text>
</comment>
<dbReference type="GO" id="GO:0005829">
    <property type="term" value="C:cytosol"/>
    <property type="evidence" value="ECO:0007669"/>
    <property type="project" value="TreeGrafter"/>
</dbReference>
<dbReference type="InterPro" id="IPR000594">
    <property type="entry name" value="ThiF_NAD_FAD-bd"/>
</dbReference>
<organism evidence="4">
    <name type="scientific">Gelidium elegans</name>
    <name type="common">Red alga</name>
    <dbReference type="NCBI Taxonomy" id="37200"/>
    <lineage>
        <taxon>Eukaryota</taxon>
        <taxon>Rhodophyta</taxon>
        <taxon>Florideophyceae</taxon>
        <taxon>Rhodymeniophycidae</taxon>
        <taxon>Gelidiales</taxon>
        <taxon>Gelidiaceae</taxon>
        <taxon>Gelidium</taxon>
    </lineage>
</organism>
<dbReference type="GO" id="GO:0004792">
    <property type="term" value="F:thiosulfate-cyanide sulfurtransferase activity"/>
    <property type="evidence" value="ECO:0007669"/>
    <property type="project" value="TreeGrafter"/>
</dbReference>
<dbReference type="InterPro" id="IPR035985">
    <property type="entry name" value="Ubiquitin-activating_enz"/>
</dbReference>
<dbReference type="InterPro" id="IPR036873">
    <property type="entry name" value="Rhodanese-like_dom_sf"/>
</dbReference>
<dbReference type="SUPFAM" id="SSF52821">
    <property type="entry name" value="Rhodanese/Cell cycle control phosphatase"/>
    <property type="match status" value="1"/>
</dbReference>
<dbReference type="Pfam" id="PF00581">
    <property type="entry name" value="Rhodanese"/>
    <property type="match status" value="1"/>
</dbReference>
<dbReference type="SUPFAM" id="SSF69572">
    <property type="entry name" value="Activating enzymes of the ubiquitin-like proteins"/>
    <property type="match status" value="1"/>
</dbReference>